<organism evidence="9 10">
    <name type="scientific">Knoellia koreensis</name>
    <dbReference type="NCBI Taxonomy" id="2730921"/>
    <lineage>
        <taxon>Bacteria</taxon>
        <taxon>Bacillati</taxon>
        <taxon>Actinomycetota</taxon>
        <taxon>Actinomycetes</taxon>
        <taxon>Micrococcales</taxon>
        <taxon>Intrasporangiaceae</taxon>
        <taxon>Knoellia</taxon>
    </lineage>
</organism>
<feature type="domain" description="Enoyl reductase (ER)" evidence="8">
    <location>
        <begin position="20"/>
        <end position="375"/>
    </location>
</feature>
<accession>A0A849HEM8</accession>
<evidence type="ECO:0000256" key="2">
    <source>
        <dbReference type="ARBA" id="ARBA00008072"/>
    </source>
</evidence>
<dbReference type="Proteomes" id="UP000588586">
    <property type="component" value="Unassembled WGS sequence"/>
</dbReference>
<dbReference type="GO" id="GO:0051903">
    <property type="term" value="F:S-(hydroxymethyl)glutathione dehydrogenase [NAD(P)+] activity"/>
    <property type="evidence" value="ECO:0007669"/>
    <property type="project" value="TreeGrafter"/>
</dbReference>
<comment type="caution">
    <text evidence="9">The sequence shown here is derived from an EMBL/GenBank/DDBJ whole genome shotgun (WGS) entry which is preliminary data.</text>
</comment>
<dbReference type="Pfam" id="PF08240">
    <property type="entry name" value="ADH_N"/>
    <property type="match status" value="1"/>
</dbReference>
<evidence type="ECO:0000256" key="4">
    <source>
        <dbReference type="ARBA" id="ARBA00022833"/>
    </source>
</evidence>
<dbReference type="RefSeq" id="WP_171242169.1">
    <property type="nucleotide sequence ID" value="NZ_JABEPQ010000001.1"/>
</dbReference>
<dbReference type="InterPro" id="IPR013154">
    <property type="entry name" value="ADH-like_N"/>
</dbReference>
<keyword evidence="6" id="KW-0520">NAD</keyword>
<dbReference type="Gene3D" id="3.40.50.720">
    <property type="entry name" value="NAD(P)-binding Rossmann-like Domain"/>
    <property type="match status" value="1"/>
</dbReference>
<name>A0A849HEM8_9MICO</name>
<dbReference type="InterPro" id="IPR002328">
    <property type="entry name" value="ADH_Zn_CS"/>
</dbReference>
<evidence type="ECO:0000259" key="8">
    <source>
        <dbReference type="SMART" id="SM00829"/>
    </source>
</evidence>
<evidence type="ECO:0000256" key="7">
    <source>
        <dbReference type="RuleBase" id="RU361277"/>
    </source>
</evidence>
<dbReference type="PANTHER" id="PTHR43880:SF12">
    <property type="entry name" value="ALCOHOL DEHYDROGENASE CLASS-3"/>
    <property type="match status" value="1"/>
</dbReference>
<dbReference type="Gene3D" id="3.90.180.10">
    <property type="entry name" value="Medium-chain alcohol dehydrogenases, catalytic domain"/>
    <property type="match status" value="1"/>
</dbReference>
<evidence type="ECO:0000313" key="10">
    <source>
        <dbReference type="Proteomes" id="UP000588586"/>
    </source>
</evidence>
<comment type="similarity">
    <text evidence="2 7">Belongs to the zinc-containing alcohol dehydrogenase family.</text>
</comment>
<protein>
    <submittedName>
        <fullName evidence="9">Zinc-binding dehydrogenase</fullName>
    </submittedName>
</protein>
<dbReference type="SMART" id="SM00829">
    <property type="entry name" value="PKS_ER"/>
    <property type="match status" value="1"/>
</dbReference>
<evidence type="ECO:0000256" key="6">
    <source>
        <dbReference type="ARBA" id="ARBA00023027"/>
    </source>
</evidence>
<sequence length="377" mass="38227">MSVVAKAAVLTTIGAQSPYAASSPLSVEELELRDPGPGEVLVRVGAAGICHSDLSVVDGVRPRPVPMVLGHEAAGVVEAVGPGVTHVGPGEHVVFSFVPACGDCVPCLSGRPALCERGAASNTAGTLLSGERPFTRLDGTAVNHHLGVSAFSERTVAAAASVVPVEEDLPWEHAALFGCALLTGVGAVLNTARVEPGSTAVVVGLGGVGLAAVMGARLAGCRRVVAVDLDPAKFDLAVAVGATDVVQSGDDAVAQVRERTGGGADYAFEAAGHPSALALAYAATGRGGTTVGIGLPHPDQSFALPALSLVAEERRLIGSYMGSAVPRRDIPRYVGLFRDGRMPVDRLAGATYPLERVNDAMDALASGAVARQLLVMD</sequence>
<dbReference type="GO" id="GO:0046294">
    <property type="term" value="P:formaldehyde catabolic process"/>
    <property type="evidence" value="ECO:0007669"/>
    <property type="project" value="TreeGrafter"/>
</dbReference>
<reference evidence="9 10" key="1">
    <citation type="submission" date="2020-04" db="EMBL/GenBank/DDBJ databases">
        <title>Knoellia sp. isolate from air conditioner.</title>
        <authorList>
            <person name="Chea S."/>
            <person name="Kim D.-U."/>
        </authorList>
    </citation>
    <scope>NUCLEOTIDE SEQUENCE [LARGE SCALE GENOMIC DNA]</scope>
    <source>
        <strain evidence="9 10">DB2414S</strain>
    </source>
</reference>
<dbReference type="SUPFAM" id="SSF50129">
    <property type="entry name" value="GroES-like"/>
    <property type="match status" value="1"/>
</dbReference>
<keyword evidence="5" id="KW-0560">Oxidoreductase</keyword>
<dbReference type="InterPro" id="IPR013149">
    <property type="entry name" value="ADH-like_C"/>
</dbReference>
<evidence type="ECO:0000256" key="5">
    <source>
        <dbReference type="ARBA" id="ARBA00023002"/>
    </source>
</evidence>
<dbReference type="PROSITE" id="PS00059">
    <property type="entry name" value="ADH_ZINC"/>
    <property type="match status" value="1"/>
</dbReference>
<dbReference type="SUPFAM" id="SSF51735">
    <property type="entry name" value="NAD(P)-binding Rossmann-fold domains"/>
    <property type="match status" value="1"/>
</dbReference>
<dbReference type="InterPro" id="IPR011032">
    <property type="entry name" value="GroES-like_sf"/>
</dbReference>
<keyword evidence="10" id="KW-1185">Reference proteome</keyword>
<dbReference type="InterPro" id="IPR036291">
    <property type="entry name" value="NAD(P)-bd_dom_sf"/>
</dbReference>
<evidence type="ECO:0000256" key="1">
    <source>
        <dbReference type="ARBA" id="ARBA00001947"/>
    </source>
</evidence>
<dbReference type="AlphaFoldDB" id="A0A849HEM8"/>
<evidence type="ECO:0000313" key="9">
    <source>
        <dbReference type="EMBL" id="NNM45103.1"/>
    </source>
</evidence>
<gene>
    <name evidence="9" type="ORF">HJG52_03670</name>
</gene>
<evidence type="ECO:0000256" key="3">
    <source>
        <dbReference type="ARBA" id="ARBA00022723"/>
    </source>
</evidence>
<dbReference type="EMBL" id="JABEPQ010000001">
    <property type="protein sequence ID" value="NNM45103.1"/>
    <property type="molecule type" value="Genomic_DNA"/>
</dbReference>
<dbReference type="GO" id="GO:0005829">
    <property type="term" value="C:cytosol"/>
    <property type="evidence" value="ECO:0007669"/>
    <property type="project" value="TreeGrafter"/>
</dbReference>
<dbReference type="Pfam" id="PF00107">
    <property type="entry name" value="ADH_zinc_N"/>
    <property type="match status" value="1"/>
</dbReference>
<comment type="cofactor">
    <cofactor evidence="1 7">
        <name>Zn(2+)</name>
        <dbReference type="ChEBI" id="CHEBI:29105"/>
    </cofactor>
</comment>
<dbReference type="InterPro" id="IPR020843">
    <property type="entry name" value="ER"/>
</dbReference>
<dbReference type="PANTHER" id="PTHR43880">
    <property type="entry name" value="ALCOHOL DEHYDROGENASE"/>
    <property type="match status" value="1"/>
</dbReference>
<proteinExistence type="inferred from homology"/>
<keyword evidence="3 7" id="KW-0479">Metal-binding</keyword>
<dbReference type="GO" id="GO:0008270">
    <property type="term" value="F:zinc ion binding"/>
    <property type="evidence" value="ECO:0007669"/>
    <property type="project" value="InterPro"/>
</dbReference>
<dbReference type="FunFam" id="3.40.50.720:FF:000003">
    <property type="entry name" value="S-(hydroxymethyl)glutathione dehydrogenase"/>
    <property type="match status" value="1"/>
</dbReference>
<keyword evidence="4 7" id="KW-0862">Zinc</keyword>